<dbReference type="AlphaFoldDB" id="A0A9K3GLJ4"/>
<sequence length="118" mass="13269">SHSYCGSTTTLRRTMSQPRSHRERIRCALSARDALRQQQFTLDGVYSLATKLRQGSEGPRLCTAAIMGHQIDRSTWVSDDPTCLLPLAEPCLDITSGHEHPDLDFFCARVQEYADMGR</sequence>
<evidence type="ECO:0000313" key="1">
    <source>
        <dbReference type="EMBL" id="GIQ88184.1"/>
    </source>
</evidence>
<evidence type="ECO:0000313" key="2">
    <source>
        <dbReference type="Proteomes" id="UP000265618"/>
    </source>
</evidence>
<reference evidence="1 2" key="1">
    <citation type="journal article" date="2018" name="PLoS ONE">
        <title>The draft genome of Kipferlia bialata reveals reductive genome evolution in fornicate parasites.</title>
        <authorList>
            <person name="Tanifuji G."/>
            <person name="Takabayashi S."/>
            <person name="Kume K."/>
            <person name="Takagi M."/>
            <person name="Nakayama T."/>
            <person name="Kamikawa R."/>
            <person name="Inagaki Y."/>
            <person name="Hashimoto T."/>
        </authorList>
    </citation>
    <scope>NUCLEOTIDE SEQUENCE [LARGE SCALE GENOMIC DNA]</scope>
    <source>
        <strain evidence="1">NY0173</strain>
    </source>
</reference>
<comment type="caution">
    <text evidence="1">The sequence shown here is derived from an EMBL/GenBank/DDBJ whole genome shotgun (WGS) entry which is preliminary data.</text>
</comment>
<accession>A0A9K3GLJ4</accession>
<dbReference type="Proteomes" id="UP000265618">
    <property type="component" value="Unassembled WGS sequence"/>
</dbReference>
<organism evidence="1 2">
    <name type="scientific">Kipferlia bialata</name>
    <dbReference type="NCBI Taxonomy" id="797122"/>
    <lineage>
        <taxon>Eukaryota</taxon>
        <taxon>Metamonada</taxon>
        <taxon>Carpediemonas-like organisms</taxon>
        <taxon>Kipferlia</taxon>
    </lineage>
</organism>
<feature type="non-terminal residue" evidence="1">
    <location>
        <position position="1"/>
    </location>
</feature>
<keyword evidence="2" id="KW-1185">Reference proteome</keyword>
<gene>
    <name evidence="1" type="ORF">KIPB_010379</name>
</gene>
<dbReference type="EMBL" id="BDIP01003840">
    <property type="protein sequence ID" value="GIQ88184.1"/>
    <property type="molecule type" value="Genomic_DNA"/>
</dbReference>
<protein>
    <submittedName>
        <fullName evidence="1">Uncharacterized protein</fullName>
    </submittedName>
</protein>
<proteinExistence type="predicted"/>
<name>A0A9K3GLJ4_9EUKA</name>